<name>A0A388SE87_9BURK</name>
<dbReference type="PANTHER" id="PTHR35177:SF1">
    <property type="entry name" value="HYDROGENASE MATURATION FACTOR HYPC"/>
    <property type="match status" value="1"/>
</dbReference>
<dbReference type="Pfam" id="PF01455">
    <property type="entry name" value="HupF_HypC"/>
    <property type="match status" value="1"/>
</dbReference>
<dbReference type="PANTHER" id="PTHR35177">
    <property type="entry name" value="HYDROGENASE MATURATION FACTOR HYBG"/>
    <property type="match status" value="1"/>
</dbReference>
<gene>
    <name evidence="2" type="ORF">MESMUL_11230</name>
</gene>
<dbReference type="GO" id="GO:0005506">
    <property type="term" value="F:iron ion binding"/>
    <property type="evidence" value="ECO:0007669"/>
    <property type="project" value="TreeGrafter"/>
</dbReference>
<protein>
    <submittedName>
        <fullName evidence="2">Uncharacterized protein</fullName>
    </submittedName>
</protein>
<evidence type="ECO:0000313" key="2">
    <source>
        <dbReference type="EMBL" id="GBO93769.1"/>
    </source>
</evidence>
<dbReference type="Proteomes" id="UP000266091">
    <property type="component" value="Unassembled WGS sequence"/>
</dbReference>
<dbReference type="PRINTS" id="PR00445">
    <property type="entry name" value="HUPFHYPC"/>
</dbReference>
<dbReference type="OrthoDB" id="9806017at2"/>
<dbReference type="GO" id="GO:0051604">
    <property type="term" value="P:protein maturation"/>
    <property type="evidence" value="ECO:0007669"/>
    <property type="project" value="TreeGrafter"/>
</dbReference>
<dbReference type="RefSeq" id="WP_116270078.1">
    <property type="nucleotide sequence ID" value="NZ_BGZJ01000001.1"/>
</dbReference>
<evidence type="ECO:0000313" key="3">
    <source>
        <dbReference type="Proteomes" id="UP000266091"/>
    </source>
</evidence>
<evidence type="ECO:0000256" key="1">
    <source>
        <dbReference type="ARBA" id="ARBA00006018"/>
    </source>
</evidence>
<dbReference type="InterPro" id="IPR019812">
    <property type="entry name" value="Hydgase_assmbl_chp_CS"/>
</dbReference>
<sequence>MCIAIPMKVVSVSDNFSAVCDSGEKTETVNTELTGLATPGEWLLVFQGASQRRMTEDEALKMRTALVALSDVMSGTATQSQLDDAFADITAHTGELPDFLKAQVKVNKQ</sequence>
<reference evidence="2 3" key="1">
    <citation type="journal article" date="2018" name="Int. J. Syst. Evol. Microbiol.">
        <title>Mesosutterella multiformis gen. nov., sp. nov., a member of the family Sutterellaceae and Sutterella megalosphaeroides sp. nov., isolated from human faeces.</title>
        <authorList>
            <person name="Sakamoto M."/>
            <person name="Ikeyama N."/>
            <person name="Kunihiro T."/>
            <person name="Iino T."/>
            <person name="Yuki M."/>
            <person name="Ohkuma M."/>
        </authorList>
    </citation>
    <scope>NUCLEOTIDE SEQUENCE [LARGE SCALE GENOMIC DNA]</scope>
    <source>
        <strain evidence="2 3">4NBBH2</strain>
    </source>
</reference>
<dbReference type="GO" id="GO:1902670">
    <property type="term" value="F:carbon dioxide binding"/>
    <property type="evidence" value="ECO:0007669"/>
    <property type="project" value="TreeGrafter"/>
</dbReference>
<comment type="similarity">
    <text evidence="1">Belongs to the HupF/HypC family.</text>
</comment>
<dbReference type="AlphaFoldDB" id="A0A388SE87"/>
<dbReference type="InterPro" id="IPR001109">
    <property type="entry name" value="Hydrogenase_HupF/HypC"/>
</dbReference>
<organism evidence="2 3">
    <name type="scientific">Mesosutterella multiformis</name>
    <dbReference type="NCBI Taxonomy" id="2259133"/>
    <lineage>
        <taxon>Bacteria</taxon>
        <taxon>Pseudomonadati</taxon>
        <taxon>Pseudomonadota</taxon>
        <taxon>Betaproteobacteria</taxon>
        <taxon>Burkholderiales</taxon>
        <taxon>Sutterellaceae</taxon>
        <taxon>Mesosutterella</taxon>
    </lineage>
</organism>
<accession>A0A401LH00</accession>
<dbReference type="PROSITE" id="PS01097">
    <property type="entry name" value="HUPF_HYPC"/>
    <property type="match status" value="1"/>
</dbReference>
<dbReference type="EMBL" id="BGZJ01000001">
    <property type="protein sequence ID" value="GBO93769.1"/>
    <property type="molecule type" value="Genomic_DNA"/>
</dbReference>
<keyword evidence="3" id="KW-1185">Reference proteome</keyword>
<proteinExistence type="inferred from homology"/>
<accession>A0A388SE87</accession>
<dbReference type="SUPFAM" id="SSF159127">
    <property type="entry name" value="HupF/HypC-like"/>
    <property type="match status" value="1"/>
</dbReference>
<dbReference type="Gene3D" id="2.30.30.140">
    <property type="match status" value="1"/>
</dbReference>
<comment type="caution">
    <text evidence="2">The sequence shown here is derived from an EMBL/GenBank/DDBJ whole genome shotgun (WGS) entry which is preliminary data.</text>
</comment>
<dbReference type="NCBIfam" id="TIGR00074">
    <property type="entry name" value="hypC_hupF"/>
    <property type="match status" value="1"/>
</dbReference>